<feature type="non-terminal residue" evidence="1">
    <location>
        <position position="1"/>
    </location>
</feature>
<reference evidence="1" key="1">
    <citation type="journal article" date="2023" name="bioRxiv">
        <title>Scaffold-level genome assemblies of two parasitoid biocontrol wasps reveal the parthenogenesis mechanism and an associated novel virus.</title>
        <authorList>
            <person name="Inwood S."/>
            <person name="Skelly J."/>
            <person name="Guhlin J."/>
            <person name="Harrop T."/>
            <person name="Goldson S."/>
            <person name="Dearden P."/>
        </authorList>
    </citation>
    <scope>NUCLEOTIDE SEQUENCE</scope>
    <source>
        <strain evidence="1">Lincoln</strain>
        <tissue evidence="1">Whole body</tissue>
    </source>
</reference>
<name>A0AA39F536_MICHY</name>
<keyword evidence="2" id="KW-1185">Reference proteome</keyword>
<dbReference type="AlphaFoldDB" id="A0AA39F536"/>
<evidence type="ECO:0000313" key="2">
    <source>
        <dbReference type="Proteomes" id="UP001168972"/>
    </source>
</evidence>
<reference evidence="1" key="2">
    <citation type="submission" date="2023-03" db="EMBL/GenBank/DDBJ databases">
        <authorList>
            <person name="Inwood S.N."/>
            <person name="Skelly J.G."/>
            <person name="Guhlin J."/>
            <person name="Harrop T.W.R."/>
            <person name="Goldson S.G."/>
            <person name="Dearden P.K."/>
        </authorList>
    </citation>
    <scope>NUCLEOTIDE SEQUENCE</scope>
    <source>
        <strain evidence="1">Lincoln</strain>
        <tissue evidence="1">Whole body</tissue>
    </source>
</reference>
<organism evidence="1 2">
    <name type="scientific">Microctonus hyperodae</name>
    <name type="common">Parasitoid wasp</name>
    <dbReference type="NCBI Taxonomy" id="165561"/>
    <lineage>
        <taxon>Eukaryota</taxon>
        <taxon>Metazoa</taxon>
        <taxon>Ecdysozoa</taxon>
        <taxon>Arthropoda</taxon>
        <taxon>Hexapoda</taxon>
        <taxon>Insecta</taxon>
        <taxon>Pterygota</taxon>
        <taxon>Neoptera</taxon>
        <taxon>Endopterygota</taxon>
        <taxon>Hymenoptera</taxon>
        <taxon>Apocrita</taxon>
        <taxon>Ichneumonoidea</taxon>
        <taxon>Braconidae</taxon>
        <taxon>Euphorinae</taxon>
        <taxon>Microctonus</taxon>
    </lineage>
</organism>
<sequence length="73" mass="8381">MKSPQESLDASDDGRSSIVFGRWAFSTCCYTTTITTCAKYDFVCRLYDRVLIVTFLDWYLESFLAQTSEKADL</sequence>
<comment type="caution">
    <text evidence="1">The sequence shown here is derived from an EMBL/GenBank/DDBJ whole genome shotgun (WGS) entry which is preliminary data.</text>
</comment>
<proteinExistence type="predicted"/>
<accession>A0AA39F536</accession>
<gene>
    <name evidence="1" type="ORF">PV327_006825</name>
</gene>
<protein>
    <submittedName>
        <fullName evidence="1">Uncharacterized protein</fullName>
    </submittedName>
</protein>
<evidence type="ECO:0000313" key="1">
    <source>
        <dbReference type="EMBL" id="KAK0163117.1"/>
    </source>
</evidence>
<dbReference type="Proteomes" id="UP001168972">
    <property type="component" value="Unassembled WGS sequence"/>
</dbReference>
<dbReference type="EMBL" id="JAQQBR010001833">
    <property type="protein sequence ID" value="KAK0163117.1"/>
    <property type="molecule type" value="Genomic_DNA"/>
</dbReference>